<dbReference type="KEGG" id="phu:Phum_PHUM186530"/>
<dbReference type="VEuPathDB" id="VectorBase:PHUM186530"/>
<dbReference type="GeneID" id="8240029"/>
<keyword evidence="3" id="KW-1185">Reference proteome</keyword>
<protein>
    <submittedName>
        <fullName evidence="1 2">Uncharacterized protein</fullName>
    </submittedName>
</protein>
<dbReference type="InParanoid" id="E0VGK1"/>
<evidence type="ECO:0000313" key="2">
    <source>
        <dbReference type="EnsemblMetazoa" id="PHUM186530-PA"/>
    </source>
</evidence>
<dbReference type="Proteomes" id="UP000009046">
    <property type="component" value="Unassembled WGS sequence"/>
</dbReference>
<accession>E0VGK1</accession>
<reference evidence="1" key="1">
    <citation type="submission" date="2007-04" db="EMBL/GenBank/DDBJ databases">
        <title>Annotation of Pediculus humanus corporis strain USDA.</title>
        <authorList>
            <person name="Kirkness E."/>
            <person name="Hannick L."/>
            <person name="Hass B."/>
            <person name="Bruggner R."/>
            <person name="Lawson D."/>
            <person name="Bidwell S."/>
            <person name="Joardar V."/>
            <person name="Caler E."/>
            <person name="Walenz B."/>
            <person name="Inman J."/>
            <person name="Schobel S."/>
            <person name="Galinsky K."/>
            <person name="Amedeo P."/>
            <person name="Strausberg R."/>
        </authorList>
    </citation>
    <scope>NUCLEOTIDE SEQUENCE</scope>
    <source>
        <strain evidence="1">USDA</strain>
    </source>
</reference>
<proteinExistence type="predicted"/>
<dbReference type="EnsemblMetazoa" id="PHUM186530-RA">
    <property type="protein sequence ID" value="PHUM186530-PA"/>
    <property type="gene ID" value="PHUM186530"/>
</dbReference>
<reference evidence="1" key="2">
    <citation type="submission" date="2007-04" db="EMBL/GenBank/DDBJ databases">
        <title>The genome of the human body louse.</title>
        <authorList>
            <consortium name="The Human Body Louse Genome Consortium"/>
            <person name="Kirkness E."/>
            <person name="Walenz B."/>
            <person name="Hass B."/>
            <person name="Bruggner R."/>
            <person name="Strausberg R."/>
        </authorList>
    </citation>
    <scope>NUCLEOTIDE SEQUENCE</scope>
    <source>
        <strain evidence="1">USDA</strain>
    </source>
</reference>
<sequence length="143" mass="16431">MDREEDLGIVISRSWYQILSIKIPDKNILRFPLSEISSVVVTSENAIDIKRANGLTVQILSEEKNYKKAISVFLCLERMEKITNECNIFYDWDIDPWSSSSSELSENQESDLEILDNNTIQNDISEESQFFYGSNIKIITGVL</sequence>
<dbReference type="HOGENOM" id="CLU_1808519_0_0_1"/>
<evidence type="ECO:0000313" key="3">
    <source>
        <dbReference type="Proteomes" id="UP000009046"/>
    </source>
</evidence>
<dbReference type="CTD" id="8240029"/>
<organism>
    <name type="scientific">Pediculus humanus subsp. corporis</name>
    <name type="common">Body louse</name>
    <dbReference type="NCBI Taxonomy" id="121224"/>
    <lineage>
        <taxon>Eukaryota</taxon>
        <taxon>Metazoa</taxon>
        <taxon>Ecdysozoa</taxon>
        <taxon>Arthropoda</taxon>
        <taxon>Hexapoda</taxon>
        <taxon>Insecta</taxon>
        <taxon>Pterygota</taxon>
        <taxon>Neoptera</taxon>
        <taxon>Paraneoptera</taxon>
        <taxon>Psocodea</taxon>
        <taxon>Troctomorpha</taxon>
        <taxon>Phthiraptera</taxon>
        <taxon>Anoplura</taxon>
        <taxon>Pediculidae</taxon>
        <taxon>Pediculus</taxon>
    </lineage>
</organism>
<dbReference type="RefSeq" id="XP_002425245.1">
    <property type="nucleotide sequence ID" value="XM_002425200.1"/>
</dbReference>
<name>E0VGK1_PEDHC</name>
<reference evidence="2" key="3">
    <citation type="submission" date="2020-05" db="UniProtKB">
        <authorList>
            <consortium name="EnsemblMetazoa"/>
        </authorList>
    </citation>
    <scope>IDENTIFICATION</scope>
    <source>
        <strain evidence="2">USDA</strain>
    </source>
</reference>
<dbReference type="EMBL" id="DS235148">
    <property type="protein sequence ID" value="EEB12507.1"/>
    <property type="molecule type" value="Genomic_DNA"/>
</dbReference>
<evidence type="ECO:0000313" key="1">
    <source>
        <dbReference type="EMBL" id="EEB12507.1"/>
    </source>
</evidence>
<dbReference type="AlphaFoldDB" id="E0VGK1"/>
<dbReference type="EMBL" id="AAZO01002166">
    <property type="status" value="NOT_ANNOTATED_CDS"/>
    <property type="molecule type" value="Genomic_DNA"/>
</dbReference>
<gene>
    <name evidence="2" type="primary">8240029</name>
    <name evidence="1" type="ORF">Phum_PHUM186530</name>
</gene>